<proteinExistence type="predicted"/>
<name>A0A0F8Y9U2_9ZZZZ</name>
<organism evidence="1">
    <name type="scientific">marine sediment metagenome</name>
    <dbReference type="NCBI Taxonomy" id="412755"/>
    <lineage>
        <taxon>unclassified sequences</taxon>
        <taxon>metagenomes</taxon>
        <taxon>ecological metagenomes</taxon>
    </lineage>
</organism>
<dbReference type="EMBL" id="LAZR01054603">
    <property type="protein sequence ID" value="KKK78197.1"/>
    <property type="molecule type" value="Genomic_DNA"/>
</dbReference>
<feature type="non-terminal residue" evidence="1">
    <location>
        <position position="65"/>
    </location>
</feature>
<gene>
    <name evidence="1" type="ORF">LCGC14_2845960</name>
</gene>
<comment type="caution">
    <text evidence="1">The sequence shown here is derived from an EMBL/GenBank/DDBJ whole genome shotgun (WGS) entry which is preliminary data.</text>
</comment>
<evidence type="ECO:0000313" key="1">
    <source>
        <dbReference type="EMBL" id="KKK78197.1"/>
    </source>
</evidence>
<sequence length="65" mass="7266">MTDPVEWSSEVVEPLANSSTVHINQIQNGFMVAANTFSDSSGVYCATMPQCFTLLTAWRERRRAI</sequence>
<dbReference type="AlphaFoldDB" id="A0A0F8Y9U2"/>
<reference evidence="1" key="1">
    <citation type="journal article" date="2015" name="Nature">
        <title>Complex archaea that bridge the gap between prokaryotes and eukaryotes.</title>
        <authorList>
            <person name="Spang A."/>
            <person name="Saw J.H."/>
            <person name="Jorgensen S.L."/>
            <person name="Zaremba-Niedzwiedzka K."/>
            <person name="Martijn J."/>
            <person name="Lind A.E."/>
            <person name="van Eijk R."/>
            <person name="Schleper C."/>
            <person name="Guy L."/>
            <person name="Ettema T.J."/>
        </authorList>
    </citation>
    <scope>NUCLEOTIDE SEQUENCE</scope>
</reference>
<protein>
    <submittedName>
        <fullName evidence="1">Uncharacterized protein</fullName>
    </submittedName>
</protein>
<accession>A0A0F8Y9U2</accession>